<proteinExistence type="predicted"/>
<keyword evidence="3" id="KW-0539">Nucleus</keyword>
<accession>A0A834GA34</accession>
<dbReference type="SUPFAM" id="SSF46689">
    <property type="entry name" value="Homeodomain-like"/>
    <property type="match status" value="1"/>
</dbReference>
<dbReference type="GO" id="GO:0003677">
    <property type="term" value="F:DNA binding"/>
    <property type="evidence" value="ECO:0007669"/>
    <property type="project" value="InterPro"/>
</dbReference>
<dbReference type="Gene3D" id="1.10.10.60">
    <property type="entry name" value="Homeodomain-like"/>
    <property type="match status" value="1"/>
</dbReference>
<dbReference type="InterPro" id="IPR046955">
    <property type="entry name" value="PHR1-like"/>
</dbReference>
<evidence type="ECO:0000313" key="5">
    <source>
        <dbReference type="Proteomes" id="UP000626092"/>
    </source>
</evidence>
<keyword evidence="5" id="KW-1185">Reference proteome</keyword>
<keyword evidence="1" id="KW-0805">Transcription regulation</keyword>
<dbReference type="InterPro" id="IPR009057">
    <property type="entry name" value="Homeodomain-like_sf"/>
</dbReference>
<gene>
    <name evidence="4" type="ORF">RHSIM_Rhsim10G0080700</name>
</gene>
<evidence type="ECO:0000256" key="3">
    <source>
        <dbReference type="ARBA" id="ARBA00023242"/>
    </source>
</evidence>
<evidence type="ECO:0000256" key="2">
    <source>
        <dbReference type="ARBA" id="ARBA00023163"/>
    </source>
</evidence>
<name>A0A834GA34_RHOSS</name>
<keyword evidence="2" id="KW-0804">Transcription</keyword>
<evidence type="ECO:0000256" key="1">
    <source>
        <dbReference type="ARBA" id="ARBA00023015"/>
    </source>
</evidence>
<evidence type="ECO:0000313" key="4">
    <source>
        <dbReference type="EMBL" id="KAF7129352.1"/>
    </source>
</evidence>
<organism evidence="4 5">
    <name type="scientific">Rhododendron simsii</name>
    <name type="common">Sims's rhododendron</name>
    <dbReference type="NCBI Taxonomy" id="118357"/>
    <lineage>
        <taxon>Eukaryota</taxon>
        <taxon>Viridiplantae</taxon>
        <taxon>Streptophyta</taxon>
        <taxon>Embryophyta</taxon>
        <taxon>Tracheophyta</taxon>
        <taxon>Spermatophyta</taxon>
        <taxon>Magnoliopsida</taxon>
        <taxon>eudicotyledons</taxon>
        <taxon>Gunneridae</taxon>
        <taxon>Pentapetalae</taxon>
        <taxon>asterids</taxon>
        <taxon>Ericales</taxon>
        <taxon>Ericaceae</taxon>
        <taxon>Ericoideae</taxon>
        <taxon>Rhodoreae</taxon>
        <taxon>Rhododendron</taxon>
    </lineage>
</organism>
<protein>
    <submittedName>
        <fullName evidence="4">Uncharacterized protein</fullName>
    </submittedName>
</protein>
<dbReference type="Proteomes" id="UP000626092">
    <property type="component" value="Unassembled WGS sequence"/>
</dbReference>
<reference evidence="4" key="1">
    <citation type="submission" date="2019-11" db="EMBL/GenBank/DDBJ databases">
        <authorList>
            <person name="Liu Y."/>
            <person name="Hou J."/>
            <person name="Li T.-Q."/>
            <person name="Guan C.-H."/>
            <person name="Wu X."/>
            <person name="Wu H.-Z."/>
            <person name="Ling F."/>
            <person name="Zhang R."/>
            <person name="Shi X.-G."/>
            <person name="Ren J.-P."/>
            <person name="Chen E.-F."/>
            <person name="Sun J.-M."/>
        </authorList>
    </citation>
    <scope>NUCLEOTIDE SEQUENCE</scope>
    <source>
        <strain evidence="4">Adult_tree_wgs_1</strain>
        <tissue evidence="4">Leaves</tissue>
    </source>
</reference>
<dbReference type="PANTHER" id="PTHR31314">
    <property type="entry name" value="MYB FAMILY TRANSCRIPTION FACTOR PHL7-LIKE"/>
    <property type="match status" value="1"/>
</dbReference>
<dbReference type="PANTHER" id="PTHR31314:SF164">
    <property type="entry name" value="HTH MYB-TYPE DOMAIN-CONTAINING PROTEIN"/>
    <property type="match status" value="1"/>
</dbReference>
<dbReference type="InterPro" id="IPR006447">
    <property type="entry name" value="Myb_dom_plants"/>
</dbReference>
<dbReference type="AlphaFoldDB" id="A0A834GA34"/>
<dbReference type="EMBL" id="WJXA01000010">
    <property type="protein sequence ID" value="KAF7129352.1"/>
    <property type="molecule type" value="Genomic_DNA"/>
</dbReference>
<dbReference type="NCBIfam" id="TIGR01557">
    <property type="entry name" value="myb_SHAQKYF"/>
    <property type="match status" value="1"/>
</dbReference>
<dbReference type="GO" id="GO:0003700">
    <property type="term" value="F:DNA-binding transcription factor activity"/>
    <property type="evidence" value="ECO:0007669"/>
    <property type="project" value="InterPro"/>
</dbReference>
<sequence length="177" mass="19069">MSTPGRSWLLQQRHFSSRVRTKTKRFKWTPDQHDNFVKSAEQLGGLRVATGSGILELIAVEGLSLKQVDNHLNHCRLKVGASPKSFPSKIHLQIPPSSEEGRTLVVSLHPPSTAGDAGSGGGTVEGATKILSQIASPIKHLDVLAQVGLSLGGFALMYYEMMKNIPLEATNIGCPFS</sequence>
<dbReference type="OrthoDB" id="10528701at2759"/>
<comment type="caution">
    <text evidence="4">The sequence shown here is derived from an EMBL/GenBank/DDBJ whole genome shotgun (WGS) entry which is preliminary data.</text>
</comment>